<comment type="caution">
    <text evidence="3">The sequence shown here is derived from an EMBL/GenBank/DDBJ whole genome shotgun (WGS) entry which is preliminary data.</text>
</comment>
<name>A0A6B3R060_9FLAO</name>
<dbReference type="AlphaFoldDB" id="A0A6B3R060"/>
<dbReference type="InterPro" id="IPR001279">
    <property type="entry name" value="Metallo-B-lactamas"/>
</dbReference>
<dbReference type="RefSeq" id="WP_164004242.1">
    <property type="nucleotide sequence ID" value="NZ_JAAIKD010000002.1"/>
</dbReference>
<dbReference type="Pfam" id="PF12706">
    <property type="entry name" value="Lactamase_B_2"/>
    <property type="match status" value="1"/>
</dbReference>
<evidence type="ECO:0000256" key="1">
    <source>
        <dbReference type="ARBA" id="ARBA00022801"/>
    </source>
</evidence>
<gene>
    <name evidence="3" type="ORF">G3567_05120</name>
</gene>
<dbReference type="GO" id="GO:0016787">
    <property type="term" value="F:hydrolase activity"/>
    <property type="evidence" value="ECO:0007669"/>
    <property type="project" value="UniProtKB-KW"/>
</dbReference>
<feature type="domain" description="Metallo-beta-lactamase" evidence="2">
    <location>
        <begin position="20"/>
        <end position="203"/>
    </location>
</feature>
<reference evidence="3 4" key="1">
    <citation type="submission" date="2020-02" db="EMBL/GenBank/DDBJ databases">
        <title>Flavobacteriaceae Psychroflexus bacterium YR1-1, complete genome.</title>
        <authorList>
            <person name="Li Y."/>
            <person name="Wu S."/>
        </authorList>
    </citation>
    <scope>NUCLEOTIDE SEQUENCE [LARGE SCALE GENOMIC DNA]</scope>
    <source>
        <strain evidence="3 4">YR1-1</strain>
    </source>
</reference>
<sequence length="254" mass="28524">MTYHHLRNATAVLETTTDFILVDPMLGEVGTIEAFTKERFPPKRNPLVKLPDHTDALLNKVTHVLISHQHADHLDEAGIAFLKENNLPVTCSVLDAEKLQEKGLRVVLELDYSTPRDFLGGTIEGIPARHGYGKVAELMGNVMGFYIQMPNEPDLYLASDTILTDEVARVLVDYQPDISVIPCGSAQLDAYEPILMTEDDIVRFTNLNFGTTICNHLEALNHCPTKREDLTSKFKEQKLSHKVWIPEDGESKLF</sequence>
<keyword evidence="1 3" id="KW-0378">Hydrolase</keyword>
<dbReference type="InterPro" id="IPR050114">
    <property type="entry name" value="UPF0173_UPF0282_UlaG_hydrolase"/>
</dbReference>
<dbReference type="PANTHER" id="PTHR43546">
    <property type="entry name" value="UPF0173 METAL-DEPENDENT HYDROLASE MJ1163-RELATED"/>
    <property type="match status" value="1"/>
</dbReference>
<dbReference type="Gene3D" id="3.60.15.10">
    <property type="entry name" value="Ribonuclease Z/Hydroxyacylglutathione hydrolase-like"/>
    <property type="match status" value="1"/>
</dbReference>
<evidence type="ECO:0000313" key="3">
    <source>
        <dbReference type="EMBL" id="NEV93532.1"/>
    </source>
</evidence>
<organism evidence="3 4">
    <name type="scientific">Psychroflexus aurantiacus</name>
    <dbReference type="NCBI Taxonomy" id="2709310"/>
    <lineage>
        <taxon>Bacteria</taxon>
        <taxon>Pseudomonadati</taxon>
        <taxon>Bacteroidota</taxon>
        <taxon>Flavobacteriia</taxon>
        <taxon>Flavobacteriales</taxon>
        <taxon>Flavobacteriaceae</taxon>
        <taxon>Psychroflexus</taxon>
    </lineage>
</organism>
<evidence type="ECO:0000259" key="2">
    <source>
        <dbReference type="Pfam" id="PF12706"/>
    </source>
</evidence>
<accession>A0A6B3R060</accession>
<dbReference type="SUPFAM" id="SSF56281">
    <property type="entry name" value="Metallo-hydrolase/oxidoreductase"/>
    <property type="match status" value="1"/>
</dbReference>
<proteinExistence type="predicted"/>
<dbReference type="Proteomes" id="UP000478505">
    <property type="component" value="Unassembled WGS sequence"/>
</dbReference>
<keyword evidence="4" id="KW-1185">Reference proteome</keyword>
<dbReference type="EMBL" id="JAAIKD010000002">
    <property type="protein sequence ID" value="NEV93532.1"/>
    <property type="molecule type" value="Genomic_DNA"/>
</dbReference>
<dbReference type="InterPro" id="IPR036866">
    <property type="entry name" value="RibonucZ/Hydroxyglut_hydro"/>
</dbReference>
<dbReference type="PANTHER" id="PTHR43546:SF9">
    <property type="entry name" value="L-ASCORBATE-6-PHOSPHATE LACTONASE ULAG-RELATED"/>
    <property type="match status" value="1"/>
</dbReference>
<protein>
    <submittedName>
        <fullName evidence="3">MBL fold metallo-hydrolase</fullName>
    </submittedName>
</protein>
<evidence type="ECO:0000313" key="4">
    <source>
        <dbReference type="Proteomes" id="UP000478505"/>
    </source>
</evidence>